<dbReference type="InterPro" id="IPR041662">
    <property type="entry name" value="SusD-like_2"/>
</dbReference>
<dbReference type="EMBL" id="WRXN01000010">
    <property type="protein sequence ID" value="MVT10701.1"/>
    <property type="molecule type" value="Genomic_DNA"/>
</dbReference>
<dbReference type="InterPro" id="IPR011990">
    <property type="entry name" value="TPR-like_helical_dom_sf"/>
</dbReference>
<protein>
    <submittedName>
        <fullName evidence="1">SusD/RagB family nutrient-binding outer membrane lipoprotein</fullName>
    </submittedName>
</protein>
<sequence length="488" mass="54745">MLIIMRRIYTVAMLLLLVIITGCSKFEKFQEDPNKPTQSTPDLLLNTVIQQAFQSTSLSAALATRQMVFINSVSNEQYYGWTRAGFDGYNNLHQVVKMEEAAVRMNKPEYLPLVKFFKAWYFMKLTNTFGDIPYSQALRGEQDTISPAYDKQQDIYLSVLNDLKEANTLITGSTASVEGDILFGGKMEQWKQLINALSLRILMSLSLKENNATLNVKGRFSEIVNAPATYPLMTGNADNGQLVFYDIQGSRYPTYSNNDLQTAYYMEESFVELLKGLQDPRLFVFAEKAPQYSTKPDNDLSAYGGAKGSAALSENSSKVLAGQVSKIKSRYFNDPVNEPSIALGYAEQEFILAEAVLRGWISGDAAEHYRKGIDASLSFYKIAQVQKADYLALHPLPATGQLEAVLTQKYIASFMNSDWQSFYEQRRTGMPVFDVSGDGALNNKKVPKRWMYPVTELQNNENNVNAAINSQFSGDDNINGVMWLLKAE</sequence>
<dbReference type="SUPFAM" id="SSF48452">
    <property type="entry name" value="TPR-like"/>
    <property type="match status" value="1"/>
</dbReference>
<keyword evidence="1" id="KW-0449">Lipoprotein</keyword>
<organism evidence="1 2">
    <name type="scientific">Chitinophaga tropicalis</name>
    <dbReference type="NCBI Taxonomy" id="2683588"/>
    <lineage>
        <taxon>Bacteria</taxon>
        <taxon>Pseudomonadati</taxon>
        <taxon>Bacteroidota</taxon>
        <taxon>Chitinophagia</taxon>
        <taxon>Chitinophagales</taxon>
        <taxon>Chitinophagaceae</taxon>
        <taxon>Chitinophaga</taxon>
    </lineage>
</organism>
<dbReference type="Pfam" id="PF12771">
    <property type="entry name" value="SusD-like_2"/>
    <property type="match status" value="1"/>
</dbReference>
<keyword evidence="2" id="KW-1185">Reference proteome</keyword>
<evidence type="ECO:0000313" key="2">
    <source>
        <dbReference type="Proteomes" id="UP000461730"/>
    </source>
</evidence>
<dbReference type="Proteomes" id="UP000461730">
    <property type="component" value="Unassembled WGS sequence"/>
</dbReference>
<reference evidence="1 2" key="1">
    <citation type="submission" date="2019-12" db="EMBL/GenBank/DDBJ databases">
        <title>Chitinophaga sp. strain ysch24 (GDMCC 1.1355), whole genome shotgun sequence.</title>
        <authorList>
            <person name="Zhang X."/>
        </authorList>
    </citation>
    <scope>NUCLEOTIDE SEQUENCE [LARGE SCALE GENOMIC DNA]</scope>
    <source>
        <strain evidence="2">ysch24</strain>
    </source>
</reference>
<comment type="caution">
    <text evidence="1">The sequence shown here is derived from an EMBL/GenBank/DDBJ whole genome shotgun (WGS) entry which is preliminary data.</text>
</comment>
<name>A0A7K1U8L6_9BACT</name>
<evidence type="ECO:0000313" key="1">
    <source>
        <dbReference type="EMBL" id="MVT10701.1"/>
    </source>
</evidence>
<proteinExistence type="predicted"/>
<accession>A0A7K1U8L6</accession>
<gene>
    <name evidence="1" type="ORF">GO493_20690</name>
</gene>
<dbReference type="AlphaFoldDB" id="A0A7K1U8L6"/>
<dbReference type="Gene3D" id="1.25.40.390">
    <property type="match status" value="1"/>
</dbReference>
<dbReference type="PROSITE" id="PS51257">
    <property type="entry name" value="PROKAR_LIPOPROTEIN"/>
    <property type="match status" value="1"/>
</dbReference>